<comment type="caution">
    <text evidence="3">The sequence shown here is derived from an EMBL/GenBank/DDBJ whole genome shotgun (WGS) entry which is preliminary data.</text>
</comment>
<dbReference type="Proteomes" id="UP000192359">
    <property type="component" value="Unassembled WGS sequence"/>
</dbReference>
<dbReference type="InterPro" id="IPR005135">
    <property type="entry name" value="Endo/exonuclease/phosphatase"/>
</dbReference>
<proteinExistence type="predicted"/>
<dbReference type="EMBL" id="LXWF01000003">
    <property type="protein sequence ID" value="ORC24507.1"/>
    <property type="molecule type" value="Genomic_DNA"/>
</dbReference>
<dbReference type="PANTHER" id="PTHR15822:SF23">
    <property type="entry name" value="ENDONUCLEASE_EXONUCLEASE_PHOSPHATASE FAMILY PROTEIN"/>
    <property type="match status" value="1"/>
</dbReference>
<name>A0A1Y1RTB3_9MICC</name>
<gene>
    <name evidence="3" type="ORF">A7979_09490</name>
</gene>
<dbReference type="SUPFAM" id="SSF56219">
    <property type="entry name" value="DNase I-like"/>
    <property type="match status" value="1"/>
</dbReference>
<evidence type="ECO:0000313" key="4">
    <source>
        <dbReference type="Proteomes" id="UP000192359"/>
    </source>
</evidence>
<dbReference type="Gene3D" id="3.60.10.10">
    <property type="entry name" value="Endonuclease/exonuclease/phosphatase"/>
    <property type="match status" value="1"/>
</dbReference>
<keyword evidence="4" id="KW-1185">Reference proteome</keyword>
<reference evidence="3 4" key="1">
    <citation type="submission" date="2016-05" db="EMBL/GenBank/DDBJ databases">
        <title>Draft genome sequence of a porcine commensal Rothia nasimurium.</title>
        <authorList>
            <person name="Gaiser R.A."/>
            <person name="Van Baarlen P."/>
            <person name="Wells J.M."/>
        </authorList>
    </citation>
    <scope>NUCLEOTIDE SEQUENCE [LARGE SCALE GENOMIC DNA]</scope>
    <source>
        <strain evidence="3 4">PT-32</strain>
    </source>
</reference>
<dbReference type="RefSeq" id="WP_143539036.1">
    <property type="nucleotide sequence ID" value="NZ_LXWF01000003.1"/>
</dbReference>
<dbReference type="OrthoDB" id="9812537at2"/>
<dbReference type="InterPro" id="IPR036691">
    <property type="entry name" value="Endo/exonu/phosph_ase_sf"/>
</dbReference>
<sequence length="276" mass="30861">MKLLTLNTHSWLEVHQIPKIYELAQFIAQEKIDVVALQEVNQFIHSPVVEAPAHFGGGADRPVRADNYALLLNQFLAKLDQPYHWGWSVAHRGFGRYDEGVAVLTRTPFQRLEMLDLSPSHTYEDVPRRVAIAAQLGAEFGGIWVASVHMSWWALGAAPLFADEFTQLETQIRELAGGAPVILAGDFNNAAQVTGEGYDLMQDRGWIDTYQVAEQVTGEFTVHKSIHGWDNLNQALRIDLVLIDRPTRVTTHDVIFPDTDETAISDHSGLLLTLDI</sequence>
<feature type="domain" description="Endonuclease/exonuclease/phosphatase" evidence="2">
    <location>
        <begin position="23"/>
        <end position="267"/>
    </location>
</feature>
<evidence type="ECO:0000259" key="2">
    <source>
        <dbReference type="Pfam" id="PF03372"/>
    </source>
</evidence>
<evidence type="ECO:0000313" key="3">
    <source>
        <dbReference type="EMBL" id="ORC24507.1"/>
    </source>
</evidence>
<dbReference type="PANTHER" id="PTHR15822">
    <property type="entry name" value="TRAF AND TNF RECEPTOR-ASSOCIATED PROTEIN"/>
    <property type="match status" value="1"/>
</dbReference>
<dbReference type="GO" id="GO:0016787">
    <property type="term" value="F:hydrolase activity"/>
    <property type="evidence" value="ECO:0007669"/>
    <property type="project" value="UniProtKB-KW"/>
</dbReference>
<organism evidence="3 4">
    <name type="scientific">Rothia nasimurium</name>
    <dbReference type="NCBI Taxonomy" id="85336"/>
    <lineage>
        <taxon>Bacteria</taxon>
        <taxon>Bacillati</taxon>
        <taxon>Actinomycetota</taxon>
        <taxon>Actinomycetes</taxon>
        <taxon>Micrococcales</taxon>
        <taxon>Micrococcaceae</taxon>
        <taxon>Rothia</taxon>
    </lineage>
</organism>
<evidence type="ECO:0000256" key="1">
    <source>
        <dbReference type="ARBA" id="ARBA00022801"/>
    </source>
</evidence>
<dbReference type="Pfam" id="PF03372">
    <property type="entry name" value="Exo_endo_phos"/>
    <property type="match status" value="1"/>
</dbReference>
<dbReference type="AlphaFoldDB" id="A0A1Y1RTB3"/>
<accession>A0A1Y1RTB3</accession>
<keyword evidence="1" id="KW-0378">Hydrolase</keyword>
<dbReference type="InterPro" id="IPR051547">
    <property type="entry name" value="TDP2-like"/>
</dbReference>
<dbReference type="CDD" id="cd09079">
    <property type="entry name" value="RgfB-like"/>
    <property type="match status" value="1"/>
</dbReference>
<protein>
    <recommendedName>
        <fullName evidence="2">Endonuclease/exonuclease/phosphatase domain-containing protein</fullName>
    </recommendedName>
</protein>